<accession>A0A831LXL9</accession>
<evidence type="ECO:0000256" key="1">
    <source>
        <dbReference type="SAM" id="Phobius"/>
    </source>
</evidence>
<evidence type="ECO:0008006" key="3">
    <source>
        <dbReference type="Google" id="ProtNLM"/>
    </source>
</evidence>
<dbReference type="EMBL" id="DSDK01000681">
    <property type="protein sequence ID" value="HDR52381.1"/>
    <property type="molecule type" value="Genomic_DNA"/>
</dbReference>
<evidence type="ECO:0000313" key="2">
    <source>
        <dbReference type="EMBL" id="HDR52381.1"/>
    </source>
</evidence>
<feature type="transmembrane region" description="Helical" evidence="1">
    <location>
        <begin position="65"/>
        <end position="84"/>
    </location>
</feature>
<keyword evidence="1" id="KW-0812">Transmembrane</keyword>
<dbReference type="PROSITE" id="PS51257">
    <property type="entry name" value="PROKAR_LIPOPROTEIN"/>
    <property type="match status" value="1"/>
</dbReference>
<organism evidence="2">
    <name type="scientific">Mariniphaga anaerophila</name>
    <dbReference type="NCBI Taxonomy" id="1484053"/>
    <lineage>
        <taxon>Bacteria</taxon>
        <taxon>Pseudomonadati</taxon>
        <taxon>Bacteroidota</taxon>
        <taxon>Bacteroidia</taxon>
        <taxon>Marinilabiliales</taxon>
        <taxon>Prolixibacteraceae</taxon>
        <taxon>Mariniphaga</taxon>
    </lineage>
</organism>
<sequence length="140" mass="16205">MMMVKKNDLLNRWRENVFFLSLVSMACVFPFSEALVSIFSGILLFQALALRSWFHPSFSDRSWKILLFPVSVYVLYLFGTLFTKDFTFALYELKKTVFWLVIPLAVFLSPKLPEKKLYFVLWVFVGSVTAASLIIAGRLV</sequence>
<gene>
    <name evidence="2" type="ORF">ENN90_12290</name>
</gene>
<feature type="transmembrane region" description="Helical" evidence="1">
    <location>
        <begin position="119"/>
        <end position="139"/>
    </location>
</feature>
<keyword evidence="1" id="KW-1133">Transmembrane helix</keyword>
<comment type="caution">
    <text evidence="2">The sequence shown here is derived from an EMBL/GenBank/DDBJ whole genome shotgun (WGS) entry which is preliminary data.</text>
</comment>
<keyword evidence="1" id="KW-0472">Membrane</keyword>
<dbReference type="AlphaFoldDB" id="A0A831LXL9"/>
<reference evidence="2" key="1">
    <citation type="journal article" date="2020" name="mSystems">
        <title>Genome- and Community-Level Interaction Insights into Carbon Utilization and Element Cycling Functions of Hydrothermarchaeota in Hydrothermal Sediment.</title>
        <authorList>
            <person name="Zhou Z."/>
            <person name="Liu Y."/>
            <person name="Xu W."/>
            <person name="Pan J."/>
            <person name="Luo Z.H."/>
            <person name="Li M."/>
        </authorList>
    </citation>
    <scope>NUCLEOTIDE SEQUENCE [LARGE SCALE GENOMIC DNA]</scope>
    <source>
        <strain evidence="2">SpSt-1217</strain>
    </source>
</reference>
<feature type="non-terminal residue" evidence="2">
    <location>
        <position position="140"/>
    </location>
</feature>
<name>A0A831LXL9_9BACT</name>
<protein>
    <recommendedName>
        <fullName evidence="3">O-Antigen ligase</fullName>
    </recommendedName>
</protein>
<dbReference type="Proteomes" id="UP000886047">
    <property type="component" value="Unassembled WGS sequence"/>
</dbReference>
<proteinExistence type="predicted"/>
<feature type="transmembrane region" description="Helical" evidence="1">
    <location>
        <begin position="96"/>
        <end position="113"/>
    </location>
</feature>
<feature type="transmembrane region" description="Helical" evidence="1">
    <location>
        <begin position="20"/>
        <end position="45"/>
    </location>
</feature>